<dbReference type="EC" id="3.1.3.16" evidence="2"/>
<dbReference type="SMART" id="SM00332">
    <property type="entry name" value="PP2Cc"/>
    <property type="match status" value="1"/>
</dbReference>
<dbReference type="Gene3D" id="3.60.40.10">
    <property type="entry name" value="PPM-type phosphatase domain"/>
    <property type="match status" value="1"/>
</dbReference>
<dbReference type="EMBL" id="CAWYQH010000046">
    <property type="protein sequence ID" value="CAK8678184.1"/>
    <property type="molecule type" value="Genomic_DNA"/>
</dbReference>
<evidence type="ECO:0000256" key="2">
    <source>
        <dbReference type="RuleBase" id="RU366020"/>
    </source>
</evidence>
<keyword evidence="2" id="KW-0904">Protein phosphatase</keyword>
<dbReference type="InterPro" id="IPR039123">
    <property type="entry name" value="PPTC7"/>
</dbReference>
<dbReference type="PROSITE" id="PS51746">
    <property type="entry name" value="PPM_2"/>
    <property type="match status" value="1"/>
</dbReference>
<gene>
    <name evidence="4" type="ORF">CVLEPA_LOCUS8128</name>
</gene>
<organism evidence="4 5">
    <name type="scientific">Clavelina lepadiformis</name>
    <name type="common">Light-bulb sea squirt</name>
    <name type="synonym">Ascidia lepadiformis</name>
    <dbReference type="NCBI Taxonomy" id="159417"/>
    <lineage>
        <taxon>Eukaryota</taxon>
        <taxon>Metazoa</taxon>
        <taxon>Chordata</taxon>
        <taxon>Tunicata</taxon>
        <taxon>Ascidiacea</taxon>
        <taxon>Aplousobranchia</taxon>
        <taxon>Clavelinidae</taxon>
        <taxon>Clavelina</taxon>
    </lineage>
</organism>
<name>A0ABP0FI82_CLALP</name>
<dbReference type="PANTHER" id="PTHR12320:SF1">
    <property type="entry name" value="PROTEIN PHOSPHATASE PTC7 HOMOLOG"/>
    <property type="match status" value="1"/>
</dbReference>
<dbReference type="SUPFAM" id="SSF81606">
    <property type="entry name" value="PP2C-like"/>
    <property type="match status" value="1"/>
</dbReference>
<sequence length="360" mass="39572">MPPNLHVKLCRLLSLWQPPVLLSRMFSVMTYGRVLARAFANSVSQGELDYLPGVSSFSQSSVYGTSYSKPNSAPSTNPFRLVSAVGGFSKFDSPLRRSSRIPPRAVSILDKRLYGDDACFVTYHNTTDVLGVADGVGGWRNYGIDPSQFSKKLMEACEMLVKTGKFVPNQPSELLASGYKELLEDKAPLAGSSTACIVILDRTKQTLHTANLGDSGFMIVRQGEVIHRSTEQQHTFNTPYQLSMPPEEHRGEVLHDAAEDADTTSFDLELGDIILTATDGLFDNMPDSVILKELSRLKDSKYESIKHTAWSIAEQARDLSYDPDYLSPFAKQARLNGYDVTGGKPDDITVLLSMVTGASE</sequence>
<proteinExistence type="inferred from homology"/>
<keyword evidence="5" id="KW-1185">Reference proteome</keyword>
<reference evidence="4 5" key="1">
    <citation type="submission" date="2024-02" db="EMBL/GenBank/DDBJ databases">
        <authorList>
            <person name="Daric V."/>
            <person name="Darras S."/>
        </authorList>
    </citation>
    <scope>NUCLEOTIDE SEQUENCE [LARGE SCALE GENOMIC DNA]</scope>
</reference>
<feature type="domain" description="PPM-type phosphatase" evidence="3">
    <location>
        <begin position="102"/>
        <end position="355"/>
    </location>
</feature>
<dbReference type="InterPro" id="IPR036457">
    <property type="entry name" value="PPM-type-like_dom_sf"/>
</dbReference>
<dbReference type="InterPro" id="IPR001932">
    <property type="entry name" value="PPM-type_phosphatase-like_dom"/>
</dbReference>
<evidence type="ECO:0000259" key="3">
    <source>
        <dbReference type="PROSITE" id="PS51746"/>
    </source>
</evidence>
<comment type="similarity">
    <text evidence="1 2">Belongs to the PP2C family.</text>
</comment>
<keyword evidence="2" id="KW-0479">Metal-binding</keyword>
<keyword evidence="2" id="KW-0464">Manganese</keyword>
<dbReference type="SMART" id="SM00331">
    <property type="entry name" value="PP2C_SIG"/>
    <property type="match status" value="1"/>
</dbReference>
<comment type="catalytic activity">
    <reaction evidence="2">
        <text>O-phospho-L-seryl-[protein] + H2O = L-seryl-[protein] + phosphate</text>
        <dbReference type="Rhea" id="RHEA:20629"/>
        <dbReference type="Rhea" id="RHEA-COMP:9863"/>
        <dbReference type="Rhea" id="RHEA-COMP:11604"/>
        <dbReference type="ChEBI" id="CHEBI:15377"/>
        <dbReference type="ChEBI" id="CHEBI:29999"/>
        <dbReference type="ChEBI" id="CHEBI:43474"/>
        <dbReference type="ChEBI" id="CHEBI:83421"/>
        <dbReference type="EC" id="3.1.3.16"/>
    </reaction>
</comment>
<keyword evidence="2" id="KW-0460">Magnesium</keyword>
<accession>A0ABP0FI82</accession>
<comment type="cofactor">
    <cofactor evidence="2">
        <name>Mn(2+)</name>
        <dbReference type="ChEBI" id="CHEBI:29035"/>
    </cofactor>
</comment>
<evidence type="ECO:0000313" key="5">
    <source>
        <dbReference type="Proteomes" id="UP001642483"/>
    </source>
</evidence>
<dbReference type="Proteomes" id="UP001642483">
    <property type="component" value="Unassembled WGS sequence"/>
</dbReference>
<comment type="caution">
    <text evidence="4">The sequence shown here is derived from an EMBL/GenBank/DDBJ whole genome shotgun (WGS) entry which is preliminary data.</text>
</comment>
<dbReference type="Pfam" id="PF07228">
    <property type="entry name" value="SpoIIE"/>
    <property type="match status" value="1"/>
</dbReference>
<evidence type="ECO:0000313" key="4">
    <source>
        <dbReference type="EMBL" id="CAK8678184.1"/>
    </source>
</evidence>
<comment type="catalytic activity">
    <reaction evidence="2">
        <text>O-phospho-L-threonyl-[protein] + H2O = L-threonyl-[protein] + phosphate</text>
        <dbReference type="Rhea" id="RHEA:47004"/>
        <dbReference type="Rhea" id="RHEA-COMP:11060"/>
        <dbReference type="Rhea" id="RHEA-COMP:11605"/>
        <dbReference type="ChEBI" id="CHEBI:15377"/>
        <dbReference type="ChEBI" id="CHEBI:30013"/>
        <dbReference type="ChEBI" id="CHEBI:43474"/>
        <dbReference type="ChEBI" id="CHEBI:61977"/>
        <dbReference type="EC" id="3.1.3.16"/>
    </reaction>
</comment>
<comment type="cofactor">
    <cofactor evidence="2">
        <name>Mg(2+)</name>
        <dbReference type="ChEBI" id="CHEBI:18420"/>
    </cofactor>
</comment>
<evidence type="ECO:0000256" key="1">
    <source>
        <dbReference type="ARBA" id="ARBA00006702"/>
    </source>
</evidence>
<dbReference type="PANTHER" id="PTHR12320">
    <property type="entry name" value="PROTEIN PHOSPHATASE 2C"/>
    <property type="match status" value="1"/>
</dbReference>
<protein>
    <recommendedName>
        <fullName evidence="2">Protein phosphatase</fullName>
        <ecNumber evidence="2">3.1.3.16</ecNumber>
    </recommendedName>
</protein>
<keyword evidence="2" id="KW-0378">Hydrolase</keyword>